<dbReference type="PROSITE" id="PS50110">
    <property type="entry name" value="RESPONSE_REGULATORY"/>
    <property type="match status" value="1"/>
</dbReference>
<dbReference type="PROSITE" id="PS50043">
    <property type="entry name" value="HTH_LUXR_2"/>
    <property type="match status" value="1"/>
</dbReference>
<evidence type="ECO:0000313" key="8">
    <source>
        <dbReference type="EMBL" id="MFE9605172.1"/>
    </source>
</evidence>
<feature type="domain" description="Response regulatory" evidence="7">
    <location>
        <begin position="27"/>
        <end position="147"/>
    </location>
</feature>
<accession>A0ABW6MI22</accession>
<sequence length="244" mass="26818">MTDSGRTPEWTPHGEGPAAVRRTDPLRIVLADDERLFRSALAALLESRGHRIAAQVGDADALRAAVARTAPDLAVIDIRMPPTKRLEGLRAAVDIRQSHPGVGILLLSQSIQVTHLTELTGSGVRGVGYLLKERVADEHFLDTVRRIAEGECEFDQEVLRLLFNGPHQQGRLARLSARELEVLKLMAQGLTNPAIASHLVVTVKTVETHVGSVFKRLALPDESEGEYHRRVLAVLTYLQSDRTV</sequence>
<evidence type="ECO:0000256" key="1">
    <source>
        <dbReference type="ARBA" id="ARBA00022553"/>
    </source>
</evidence>
<dbReference type="SMART" id="SM00421">
    <property type="entry name" value="HTH_LUXR"/>
    <property type="match status" value="1"/>
</dbReference>
<dbReference type="InterPro" id="IPR058245">
    <property type="entry name" value="NreC/VraR/RcsB-like_REC"/>
</dbReference>
<dbReference type="PRINTS" id="PR00038">
    <property type="entry name" value="HTHLUXR"/>
</dbReference>
<evidence type="ECO:0000256" key="3">
    <source>
        <dbReference type="ARBA" id="ARBA00023125"/>
    </source>
</evidence>
<feature type="domain" description="HTH luxR-type" evidence="6">
    <location>
        <begin position="168"/>
        <end position="241"/>
    </location>
</feature>
<keyword evidence="3" id="KW-0238">DNA-binding</keyword>
<dbReference type="InterPro" id="IPR000792">
    <property type="entry name" value="Tscrpt_reg_LuxR_C"/>
</dbReference>
<dbReference type="Gene3D" id="1.10.10.10">
    <property type="entry name" value="Winged helix-like DNA-binding domain superfamily/Winged helix DNA-binding domain"/>
    <property type="match status" value="1"/>
</dbReference>
<gene>
    <name evidence="8" type="ORF">ACFYNQ_42330</name>
</gene>
<keyword evidence="1 5" id="KW-0597">Phosphoprotein</keyword>
<dbReference type="EMBL" id="JBIAHM010000018">
    <property type="protein sequence ID" value="MFE9605172.1"/>
    <property type="molecule type" value="Genomic_DNA"/>
</dbReference>
<dbReference type="PANTHER" id="PTHR43214:SF24">
    <property type="entry name" value="TRANSCRIPTIONAL REGULATORY PROTEIN NARL-RELATED"/>
    <property type="match status" value="1"/>
</dbReference>
<dbReference type="CDD" id="cd06170">
    <property type="entry name" value="LuxR_C_like"/>
    <property type="match status" value="1"/>
</dbReference>
<protein>
    <submittedName>
        <fullName evidence="8">Response regulator transcription factor</fullName>
    </submittedName>
</protein>
<comment type="caution">
    <text evidence="8">The sequence shown here is derived from an EMBL/GenBank/DDBJ whole genome shotgun (WGS) entry which is preliminary data.</text>
</comment>
<dbReference type="InterPro" id="IPR011006">
    <property type="entry name" value="CheY-like_superfamily"/>
</dbReference>
<name>A0ABW6MI22_9ACTN</name>
<keyword evidence="2" id="KW-0805">Transcription regulation</keyword>
<keyword evidence="4" id="KW-0804">Transcription</keyword>
<evidence type="ECO:0000256" key="2">
    <source>
        <dbReference type="ARBA" id="ARBA00023015"/>
    </source>
</evidence>
<dbReference type="PANTHER" id="PTHR43214">
    <property type="entry name" value="TWO-COMPONENT RESPONSE REGULATOR"/>
    <property type="match status" value="1"/>
</dbReference>
<keyword evidence="9" id="KW-1185">Reference proteome</keyword>
<dbReference type="Proteomes" id="UP001601303">
    <property type="component" value="Unassembled WGS sequence"/>
</dbReference>
<dbReference type="CDD" id="cd17535">
    <property type="entry name" value="REC_NarL-like"/>
    <property type="match status" value="1"/>
</dbReference>
<dbReference type="InterPro" id="IPR039420">
    <property type="entry name" value="WalR-like"/>
</dbReference>
<proteinExistence type="predicted"/>
<evidence type="ECO:0000256" key="4">
    <source>
        <dbReference type="ARBA" id="ARBA00023163"/>
    </source>
</evidence>
<reference evidence="8 9" key="1">
    <citation type="submission" date="2024-10" db="EMBL/GenBank/DDBJ databases">
        <title>The Natural Products Discovery Center: Release of the First 8490 Sequenced Strains for Exploring Actinobacteria Biosynthetic Diversity.</title>
        <authorList>
            <person name="Kalkreuter E."/>
            <person name="Kautsar S.A."/>
            <person name="Yang D."/>
            <person name="Bader C.D."/>
            <person name="Teijaro C.N."/>
            <person name="Fluegel L."/>
            <person name="Davis C.M."/>
            <person name="Simpson J.R."/>
            <person name="Lauterbach L."/>
            <person name="Steele A.D."/>
            <person name="Gui C."/>
            <person name="Meng S."/>
            <person name="Li G."/>
            <person name="Viehrig K."/>
            <person name="Ye F."/>
            <person name="Su P."/>
            <person name="Kiefer A.F."/>
            <person name="Nichols A."/>
            <person name="Cepeda A.J."/>
            <person name="Yan W."/>
            <person name="Fan B."/>
            <person name="Jiang Y."/>
            <person name="Adhikari A."/>
            <person name="Zheng C.-J."/>
            <person name="Schuster L."/>
            <person name="Cowan T.M."/>
            <person name="Smanski M.J."/>
            <person name="Chevrette M.G."/>
            <person name="De Carvalho L.P.S."/>
            <person name="Shen B."/>
        </authorList>
    </citation>
    <scope>NUCLEOTIDE SEQUENCE [LARGE SCALE GENOMIC DNA]</scope>
    <source>
        <strain evidence="8 9">NPDC006488</strain>
    </source>
</reference>
<evidence type="ECO:0000313" key="9">
    <source>
        <dbReference type="Proteomes" id="UP001601303"/>
    </source>
</evidence>
<dbReference type="RefSeq" id="WP_388113991.1">
    <property type="nucleotide sequence ID" value="NZ_JBIAHM010000018.1"/>
</dbReference>
<dbReference type="Pfam" id="PF00196">
    <property type="entry name" value="GerE"/>
    <property type="match status" value="1"/>
</dbReference>
<evidence type="ECO:0000256" key="5">
    <source>
        <dbReference type="PROSITE-ProRule" id="PRU00169"/>
    </source>
</evidence>
<feature type="modified residue" description="4-aspartylphosphate" evidence="5">
    <location>
        <position position="77"/>
    </location>
</feature>
<dbReference type="SMART" id="SM00448">
    <property type="entry name" value="REC"/>
    <property type="match status" value="1"/>
</dbReference>
<evidence type="ECO:0000259" key="7">
    <source>
        <dbReference type="PROSITE" id="PS50110"/>
    </source>
</evidence>
<evidence type="ECO:0000259" key="6">
    <source>
        <dbReference type="PROSITE" id="PS50043"/>
    </source>
</evidence>
<dbReference type="PROSITE" id="PS00622">
    <property type="entry name" value="HTH_LUXR_1"/>
    <property type="match status" value="1"/>
</dbReference>
<organism evidence="8 9">
    <name type="scientific">Streptomyces hokutonensis</name>
    <dbReference type="NCBI Taxonomy" id="1306990"/>
    <lineage>
        <taxon>Bacteria</taxon>
        <taxon>Bacillati</taxon>
        <taxon>Actinomycetota</taxon>
        <taxon>Actinomycetes</taxon>
        <taxon>Kitasatosporales</taxon>
        <taxon>Streptomycetaceae</taxon>
        <taxon>Streptomyces</taxon>
    </lineage>
</organism>
<dbReference type="Pfam" id="PF00072">
    <property type="entry name" value="Response_reg"/>
    <property type="match status" value="1"/>
</dbReference>
<dbReference type="Gene3D" id="3.40.50.2300">
    <property type="match status" value="1"/>
</dbReference>
<dbReference type="InterPro" id="IPR001789">
    <property type="entry name" value="Sig_transdc_resp-reg_receiver"/>
</dbReference>
<dbReference type="SUPFAM" id="SSF52172">
    <property type="entry name" value="CheY-like"/>
    <property type="match status" value="1"/>
</dbReference>
<dbReference type="InterPro" id="IPR036388">
    <property type="entry name" value="WH-like_DNA-bd_sf"/>
</dbReference>